<organism evidence="2">
    <name type="scientific">Sesamum latifolium</name>
    <dbReference type="NCBI Taxonomy" id="2727402"/>
    <lineage>
        <taxon>Eukaryota</taxon>
        <taxon>Viridiplantae</taxon>
        <taxon>Streptophyta</taxon>
        <taxon>Embryophyta</taxon>
        <taxon>Tracheophyta</taxon>
        <taxon>Spermatophyta</taxon>
        <taxon>Magnoliopsida</taxon>
        <taxon>eudicotyledons</taxon>
        <taxon>Gunneridae</taxon>
        <taxon>Pentapetalae</taxon>
        <taxon>asterids</taxon>
        <taxon>lamiids</taxon>
        <taxon>Lamiales</taxon>
        <taxon>Pedaliaceae</taxon>
        <taxon>Sesamum</taxon>
    </lineage>
</organism>
<proteinExistence type="predicted"/>
<accession>A0AAW2VXS9</accession>
<sequence length="297" mass="33421">METMRKKQNTIVRLKDDHGLWGEDSEGIQEVLLGYFRDIFSSSNPFDPVVEAGLNTVNPRVTAEMNESLIQPFTAQEVRSATFSMAPLKSPGPDAQSTFIPNRLITDNVLVAFELNHFIKNWTRGKDGYFALKLDMSKAYDRVEWNFLRKVLLRIGIHESFVKIIMNLVTSVSYSLMLNEVFSAMLVEAEQRGEIKGFGVSRSAPHISHLLFADDTIIFGQVRDGLESIKRVLEVYGRASGQQINLEKSSMVISRNVGEQERLQLAAILGVQLVTKHDKYWITNHCGKITGGIVSID</sequence>
<comment type="caution">
    <text evidence="2">The sequence shown here is derived from an EMBL/GenBank/DDBJ whole genome shotgun (WGS) entry which is preliminary data.</text>
</comment>
<dbReference type="PANTHER" id="PTHR31635:SF196">
    <property type="entry name" value="REVERSE TRANSCRIPTASE DOMAIN-CONTAINING PROTEIN-RELATED"/>
    <property type="match status" value="1"/>
</dbReference>
<dbReference type="InterPro" id="IPR000477">
    <property type="entry name" value="RT_dom"/>
</dbReference>
<reference evidence="2" key="1">
    <citation type="submission" date="2020-06" db="EMBL/GenBank/DDBJ databases">
        <authorList>
            <person name="Li T."/>
            <person name="Hu X."/>
            <person name="Zhang T."/>
            <person name="Song X."/>
            <person name="Zhang H."/>
            <person name="Dai N."/>
            <person name="Sheng W."/>
            <person name="Hou X."/>
            <person name="Wei L."/>
        </authorList>
    </citation>
    <scope>NUCLEOTIDE SEQUENCE</scope>
    <source>
        <strain evidence="2">KEN1</strain>
        <tissue evidence="2">Leaf</tissue>
    </source>
</reference>
<protein>
    <recommendedName>
        <fullName evidence="1">Reverse transcriptase domain-containing protein</fullName>
    </recommendedName>
</protein>
<name>A0AAW2VXS9_9LAMI</name>
<dbReference type="AlphaFoldDB" id="A0AAW2VXS9"/>
<evidence type="ECO:0000259" key="1">
    <source>
        <dbReference type="Pfam" id="PF00078"/>
    </source>
</evidence>
<dbReference type="EMBL" id="JACGWN010000009">
    <property type="protein sequence ID" value="KAL0433799.1"/>
    <property type="molecule type" value="Genomic_DNA"/>
</dbReference>
<feature type="domain" description="Reverse transcriptase" evidence="1">
    <location>
        <begin position="90"/>
        <end position="253"/>
    </location>
</feature>
<dbReference type="SUPFAM" id="SSF56672">
    <property type="entry name" value="DNA/RNA polymerases"/>
    <property type="match status" value="1"/>
</dbReference>
<dbReference type="PANTHER" id="PTHR31635">
    <property type="entry name" value="REVERSE TRANSCRIPTASE DOMAIN-CONTAINING PROTEIN-RELATED"/>
    <property type="match status" value="1"/>
</dbReference>
<dbReference type="InterPro" id="IPR043502">
    <property type="entry name" value="DNA/RNA_pol_sf"/>
</dbReference>
<evidence type="ECO:0000313" key="2">
    <source>
        <dbReference type="EMBL" id="KAL0433799.1"/>
    </source>
</evidence>
<reference evidence="2" key="2">
    <citation type="journal article" date="2024" name="Plant">
        <title>Genomic evolution and insights into agronomic trait innovations of Sesamum species.</title>
        <authorList>
            <person name="Miao H."/>
            <person name="Wang L."/>
            <person name="Qu L."/>
            <person name="Liu H."/>
            <person name="Sun Y."/>
            <person name="Le M."/>
            <person name="Wang Q."/>
            <person name="Wei S."/>
            <person name="Zheng Y."/>
            <person name="Lin W."/>
            <person name="Duan Y."/>
            <person name="Cao H."/>
            <person name="Xiong S."/>
            <person name="Wang X."/>
            <person name="Wei L."/>
            <person name="Li C."/>
            <person name="Ma Q."/>
            <person name="Ju M."/>
            <person name="Zhao R."/>
            <person name="Li G."/>
            <person name="Mu C."/>
            <person name="Tian Q."/>
            <person name="Mei H."/>
            <person name="Zhang T."/>
            <person name="Gao T."/>
            <person name="Zhang H."/>
        </authorList>
    </citation>
    <scope>NUCLEOTIDE SEQUENCE</scope>
    <source>
        <strain evidence="2">KEN1</strain>
    </source>
</reference>
<dbReference type="Pfam" id="PF00078">
    <property type="entry name" value="RVT_1"/>
    <property type="match status" value="1"/>
</dbReference>
<gene>
    <name evidence="2" type="ORF">Slati_2714200</name>
</gene>